<gene>
    <name evidence="1" type="ORF">SAMN03080618_01950</name>
</gene>
<organism evidence="1 2">
    <name type="scientific">Aquamicrobium aerolatum DSM 21857</name>
    <dbReference type="NCBI Taxonomy" id="1121003"/>
    <lineage>
        <taxon>Bacteria</taxon>
        <taxon>Pseudomonadati</taxon>
        <taxon>Pseudomonadota</taxon>
        <taxon>Alphaproteobacteria</taxon>
        <taxon>Hyphomicrobiales</taxon>
        <taxon>Phyllobacteriaceae</taxon>
        <taxon>Aerobium</taxon>
    </lineage>
</organism>
<protein>
    <submittedName>
        <fullName evidence="1">Uncharacterized protein</fullName>
    </submittedName>
</protein>
<dbReference type="OrthoDB" id="9809513at2"/>
<dbReference type="Proteomes" id="UP000242763">
    <property type="component" value="Unassembled WGS sequence"/>
</dbReference>
<reference evidence="2" key="1">
    <citation type="submission" date="2016-10" db="EMBL/GenBank/DDBJ databases">
        <authorList>
            <person name="Varghese N."/>
            <person name="Submissions S."/>
        </authorList>
    </citation>
    <scope>NUCLEOTIDE SEQUENCE [LARGE SCALE GENOMIC DNA]</scope>
    <source>
        <strain evidence="2">DSM 21857</strain>
    </source>
</reference>
<dbReference type="EMBL" id="FORF01000010">
    <property type="protein sequence ID" value="SFJ04261.1"/>
    <property type="molecule type" value="Genomic_DNA"/>
</dbReference>
<evidence type="ECO:0000313" key="2">
    <source>
        <dbReference type="Proteomes" id="UP000242763"/>
    </source>
</evidence>
<name>A0A1I3N4U9_9HYPH</name>
<accession>A0A1I3N4U9</accession>
<dbReference type="AlphaFoldDB" id="A0A1I3N4U9"/>
<dbReference type="STRING" id="1121003.SAMN03080618_01950"/>
<proteinExistence type="predicted"/>
<evidence type="ECO:0000313" key="1">
    <source>
        <dbReference type="EMBL" id="SFJ04261.1"/>
    </source>
</evidence>
<keyword evidence="2" id="KW-1185">Reference proteome</keyword>
<dbReference type="RefSeq" id="WP_091521567.1">
    <property type="nucleotide sequence ID" value="NZ_FORF01000010.1"/>
</dbReference>
<sequence>MEQGLNDIDRLLREEKRLSAVESYEDAWAEGRAAGIEADIMAEAAIATALGELIRASDEAGALALLERMRDRLIAGEFDSDLRIH</sequence>